<organism evidence="1 2">
    <name type="scientific">Prolixibacter bellariivorans</name>
    <dbReference type="NCBI Taxonomy" id="314319"/>
    <lineage>
        <taxon>Bacteria</taxon>
        <taxon>Pseudomonadati</taxon>
        <taxon>Bacteroidota</taxon>
        <taxon>Bacteroidia</taxon>
        <taxon>Marinilabiliales</taxon>
        <taxon>Prolixibacteraceae</taxon>
        <taxon>Prolixibacter</taxon>
    </lineage>
</organism>
<name>A0A5M4B1L1_9BACT</name>
<protein>
    <submittedName>
        <fullName evidence="1">Uncharacterized protein</fullName>
    </submittedName>
</protein>
<comment type="caution">
    <text evidence="1">The sequence shown here is derived from an EMBL/GenBank/DDBJ whole genome shotgun (WGS) entry which is preliminary data.</text>
</comment>
<sequence>MNKNITQSLERKGIVKIVVNGQKLMVNVSKSLMNVQNFLMNGYRTMASSEMGTSIMTVYPTG</sequence>
<evidence type="ECO:0000313" key="2">
    <source>
        <dbReference type="Proteomes" id="UP000391834"/>
    </source>
</evidence>
<keyword evidence="2" id="KW-1185">Reference proteome</keyword>
<dbReference type="EMBL" id="BLAX01000001">
    <property type="protein sequence ID" value="GET33776.1"/>
    <property type="molecule type" value="Genomic_DNA"/>
</dbReference>
<dbReference type="Proteomes" id="UP000391834">
    <property type="component" value="Unassembled WGS sequence"/>
</dbReference>
<evidence type="ECO:0000313" key="1">
    <source>
        <dbReference type="EMBL" id="GET33776.1"/>
    </source>
</evidence>
<accession>A0A5M4B1L1</accession>
<reference evidence="1 2" key="1">
    <citation type="submission" date="2019-10" db="EMBL/GenBank/DDBJ databases">
        <title>Prolixibacter strains distinguished by the presence of nitrate reductase genes were adept at nitrate-dependent anaerobic corrosion of metallic iron and carbon steel.</title>
        <authorList>
            <person name="Iino T."/>
            <person name="Shono N."/>
            <person name="Ito K."/>
            <person name="Nakamura R."/>
            <person name="Sueoka K."/>
            <person name="Harayama S."/>
            <person name="Ohkuma M."/>
        </authorList>
    </citation>
    <scope>NUCLEOTIDE SEQUENCE [LARGE SCALE GENOMIC DNA]</scope>
    <source>
        <strain evidence="1 2">JCM 13498</strain>
    </source>
</reference>
<proteinExistence type="predicted"/>
<dbReference type="AlphaFoldDB" id="A0A5M4B1L1"/>
<gene>
    <name evidence="1" type="ORF">PbJCM13498_26390</name>
</gene>